<keyword evidence="3" id="KW-1185">Reference proteome</keyword>
<sequence length="76" mass="8240">MTMSRGAGARPLAGAHGLRIAYEEVCIKCASRASGTGLTSGWFTDLVFIIMIIWFTTRKEPNGWSSVSVVATHHDD</sequence>
<keyword evidence="1" id="KW-1133">Transmembrane helix</keyword>
<evidence type="ECO:0000256" key="1">
    <source>
        <dbReference type="SAM" id="Phobius"/>
    </source>
</evidence>
<organism evidence="2 3">
    <name type="scientific">Aspergillus phoenicis ATCC 13157</name>
    <dbReference type="NCBI Taxonomy" id="1353007"/>
    <lineage>
        <taxon>Eukaryota</taxon>
        <taxon>Fungi</taxon>
        <taxon>Dikarya</taxon>
        <taxon>Ascomycota</taxon>
        <taxon>Pezizomycotina</taxon>
        <taxon>Eurotiomycetes</taxon>
        <taxon>Eurotiomycetidae</taxon>
        <taxon>Eurotiales</taxon>
        <taxon>Aspergillaceae</taxon>
        <taxon>Aspergillus</taxon>
    </lineage>
</organism>
<dbReference type="Proteomes" id="UP000254937">
    <property type="component" value="Unassembled WGS sequence"/>
</dbReference>
<proteinExistence type="predicted"/>
<reference evidence="2 3" key="1">
    <citation type="submission" date="2018-07" db="EMBL/GenBank/DDBJ databases">
        <title>Section-level genome sequencing of Aspergillus section Nigri to investigate inter- and intra-species variation.</title>
        <authorList>
            <consortium name="DOE Joint Genome Institute"/>
            <person name="Vesth T.C."/>
            <person name="Nybo J.L."/>
            <person name="Theobald S."/>
            <person name="Frisvad J.C."/>
            <person name="Larsen T.O."/>
            <person name="Nielsen K.F."/>
            <person name="Hoof J.B."/>
            <person name="Brandl J."/>
            <person name="Salamov A."/>
            <person name="Riley R."/>
            <person name="Gladden J.M."/>
            <person name="Phatale P."/>
            <person name="Nielsen M.T."/>
            <person name="Lyhne E.K."/>
            <person name="Kogle M.E."/>
            <person name="Strasser K."/>
            <person name="McDonnell E."/>
            <person name="Barry K."/>
            <person name="Clum A."/>
            <person name="Chen C."/>
            <person name="Nolan M."/>
            <person name="Sandor L."/>
            <person name="Kuo A."/>
            <person name="Lipzen A."/>
            <person name="Hainaut M."/>
            <person name="Drula E."/>
            <person name="Tsang A."/>
            <person name="Magnuson J.K."/>
            <person name="Henrissat B."/>
            <person name="Wiebenga A."/>
            <person name="Simmons B.A."/>
            <person name="Makela M.R."/>
            <person name="De vries R.P."/>
            <person name="Grigoriev I.V."/>
            <person name="Mortensen U.H."/>
            <person name="Baker S.E."/>
            <person name="Andersen M.R."/>
        </authorList>
    </citation>
    <scope>NUCLEOTIDE SEQUENCE [LARGE SCALE GENOMIC DNA]</scope>
    <source>
        <strain evidence="2 3">ATCC 13157</strain>
    </source>
</reference>
<dbReference type="AlphaFoldDB" id="A0A370PVR3"/>
<accession>A0A370PVR3</accession>
<feature type="transmembrane region" description="Helical" evidence="1">
    <location>
        <begin position="40"/>
        <end position="57"/>
    </location>
</feature>
<protein>
    <submittedName>
        <fullName evidence="2">Uncharacterized protein</fullName>
    </submittedName>
</protein>
<keyword evidence="1" id="KW-0812">Transmembrane</keyword>
<gene>
    <name evidence="2" type="ORF">M752DRAFT_100168</name>
</gene>
<dbReference type="EMBL" id="KZ851846">
    <property type="protein sequence ID" value="RDK46280.1"/>
    <property type="molecule type" value="Genomic_DNA"/>
</dbReference>
<name>A0A370PVR3_ASPPH</name>
<keyword evidence="1" id="KW-0472">Membrane</keyword>
<evidence type="ECO:0000313" key="2">
    <source>
        <dbReference type="EMBL" id="RDK46280.1"/>
    </source>
</evidence>
<evidence type="ECO:0000313" key="3">
    <source>
        <dbReference type="Proteomes" id="UP000254937"/>
    </source>
</evidence>